<feature type="domain" description="M23ase beta-sheet core" evidence="1">
    <location>
        <begin position="335"/>
        <end position="425"/>
    </location>
</feature>
<dbReference type="Gene3D" id="2.70.70.10">
    <property type="entry name" value="Glucose Permease (Domain IIA)"/>
    <property type="match status" value="1"/>
</dbReference>
<comment type="caution">
    <text evidence="2">The sequence shown here is derived from an EMBL/GenBank/DDBJ whole genome shotgun (WGS) entry which is preliminary data.</text>
</comment>
<dbReference type="InterPro" id="IPR016047">
    <property type="entry name" value="M23ase_b-sheet_dom"/>
</dbReference>
<dbReference type="CDD" id="cd12797">
    <property type="entry name" value="M23_peptidase"/>
    <property type="match status" value="1"/>
</dbReference>
<dbReference type="RefSeq" id="WP_322607913.1">
    <property type="nucleotide sequence ID" value="NZ_JARVCO010000007.1"/>
</dbReference>
<organism evidence="2 3">
    <name type="scientific">Pontiella agarivorans</name>
    <dbReference type="NCBI Taxonomy" id="3038953"/>
    <lineage>
        <taxon>Bacteria</taxon>
        <taxon>Pseudomonadati</taxon>
        <taxon>Kiritimatiellota</taxon>
        <taxon>Kiritimatiellia</taxon>
        <taxon>Kiritimatiellales</taxon>
        <taxon>Pontiellaceae</taxon>
        <taxon>Pontiella</taxon>
    </lineage>
</organism>
<dbReference type="PANTHER" id="PTHR21666">
    <property type="entry name" value="PEPTIDASE-RELATED"/>
    <property type="match status" value="1"/>
</dbReference>
<keyword evidence="3" id="KW-1185">Reference proteome</keyword>
<dbReference type="PANTHER" id="PTHR21666:SF270">
    <property type="entry name" value="MUREIN HYDROLASE ACTIVATOR ENVC"/>
    <property type="match status" value="1"/>
</dbReference>
<evidence type="ECO:0000313" key="3">
    <source>
        <dbReference type="Proteomes" id="UP001290861"/>
    </source>
</evidence>
<sequence>MHRLAPIFAAGLFALGVEAAARKNNVSVGDARRELGIVAAYQGFPERHRISRFAVLEAEGEYYHIFTAELPKARIWRTLVYANSGDYLGYYETVDPPVAYDADALIYAGGDYSSENGDFVEGLFDSGNAYTIRFSAAGPPDEVVFENCTFRFISSPRRIRPDDPAYRFVRLANRLADAINSGRYKTVREYFSAAALARIPEEATVKTLEGVRKKLGRIERVGDPWVQSADTAVLPIIFNEAAAGLKLQVTDDAKIIGLWVQPFKTAFPDIGKNTTPIRLPFDGQWRVLWGGDTRDTSKYFGSRVSHNACEFVVANRFRKTFRNEGRDNRDYFAFGRIVRAPASGTVVGVINGVEDNRPHAPNSFDRLGNAVMIEHSLNEYSVVGHLMKDSITVAVGERVTGGHPIARCGNSGDSSQPSVYFHLQDSARLLAGSGYRPLFRNLYLWKSGGIEVVAEHAPLRGEYVQQRSVSVKGDSAWKRGNSEE</sequence>
<dbReference type="EMBL" id="JARVCO010000007">
    <property type="protein sequence ID" value="MDZ8118114.1"/>
    <property type="molecule type" value="Genomic_DNA"/>
</dbReference>
<dbReference type="InterPro" id="IPR011055">
    <property type="entry name" value="Dup_hybrid_motif"/>
</dbReference>
<evidence type="ECO:0000259" key="1">
    <source>
        <dbReference type="Pfam" id="PF01551"/>
    </source>
</evidence>
<proteinExistence type="predicted"/>
<dbReference type="Pfam" id="PF01551">
    <property type="entry name" value="Peptidase_M23"/>
    <property type="match status" value="1"/>
</dbReference>
<dbReference type="InterPro" id="IPR050570">
    <property type="entry name" value="Cell_wall_metabolism_enzyme"/>
</dbReference>
<dbReference type="SUPFAM" id="SSF51261">
    <property type="entry name" value="Duplicated hybrid motif"/>
    <property type="match status" value="1"/>
</dbReference>
<protein>
    <submittedName>
        <fullName evidence="2">Peptidoglycan DD-metalloendopeptidase family protein</fullName>
    </submittedName>
</protein>
<gene>
    <name evidence="2" type="ORF">P9H32_05680</name>
</gene>
<evidence type="ECO:0000313" key="2">
    <source>
        <dbReference type="EMBL" id="MDZ8118114.1"/>
    </source>
</evidence>
<name>A0ABU5MV60_9BACT</name>
<accession>A0ABU5MV60</accession>
<dbReference type="Proteomes" id="UP001290861">
    <property type="component" value="Unassembled WGS sequence"/>
</dbReference>
<reference evidence="2 3" key="1">
    <citation type="journal article" date="2024" name="Appl. Environ. Microbiol.">
        <title>Pontiella agarivorans sp. nov., a novel marine anaerobic bacterium capable of degrading macroalgal polysaccharides and fixing nitrogen.</title>
        <authorList>
            <person name="Liu N."/>
            <person name="Kivenson V."/>
            <person name="Peng X."/>
            <person name="Cui Z."/>
            <person name="Lankiewicz T.S."/>
            <person name="Gosselin K.M."/>
            <person name="English C.J."/>
            <person name="Blair E.M."/>
            <person name="O'Malley M.A."/>
            <person name="Valentine D.L."/>
        </authorList>
    </citation>
    <scope>NUCLEOTIDE SEQUENCE [LARGE SCALE GENOMIC DNA]</scope>
    <source>
        <strain evidence="2 3">NLcol2</strain>
    </source>
</reference>